<feature type="chain" id="PRO_5029672825" description="Superoxide dismutase [Cu-Zn]" evidence="2">
    <location>
        <begin position="22"/>
        <end position="255"/>
    </location>
</feature>
<name>A0A7J6MXH3_PERCH</name>
<dbReference type="Pfam" id="PF00080">
    <property type="entry name" value="Sod_Cu"/>
    <property type="match status" value="1"/>
</dbReference>
<dbReference type="AlphaFoldDB" id="A0A7J6MXH3"/>
<comment type="cofactor">
    <cofactor evidence="1">
        <name>Cu cation</name>
        <dbReference type="ChEBI" id="CHEBI:23378"/>
    </cofactor>
    <text evidence="1">Binds 1 copper ion per subunit.</text>
</comment>
<sequence>MHWLRLDHGLVVFSALTYATACENACQDVCLTVPGCPSGGSHCKDYLPPPHVCQDLFIEKTNIQGGAAVCSHRSGKCSDEYPLRCQDISPFHSHSPPKYPIKAKSVLEHHGSNSTASGTFYYTQYSANKTVIEYEITGLAPHTVHGIHIHETAVFTPRGCVSAGGHYNPFYYEHGGHDANLRHVGDMGNVKADGNGVARGSITSNLIQLHGQFSVMHRSSMLHADEDDLGQGGFPDSKTTGHAGARLACGEILPA</sequence>
<dbReference type="InterPro" id="IPR018152">
    <property type="entry name" value="SOD_Cu/Zn_BS"/>
</dbReference>
<organism evidence="4 5">
    <name type="scientific">Perkinsus chesapeaki</name>
    <name type="common">Clam parasite</name>
    <name type="synonym">Perkinsus andrewsi</name>
    <dbReference type="NCBI Taxonomy" id="330153"/>
    <lineage>
        <taxon>Eukaryota</taxon>
        <taxon>Sar</taxon>
        <taxon>Alveolata</taxon>
        <taxon>Perkinsozoa</taxon>
        <taxon>Perkinsea</taxon>
        <taxon>Perkinsida</taxon>
        <taxon>Perkinsidae</taxon>
        <taxon>Perkinsus</taxon>
    </lineage>
</organism>
<dbReference type="InterPro" id="IPR036423">
    <property type="entry name" value="SOD-like_Cu/Zn_dom_sf"/>
</dbReference>
<keyword evidence="1" id="KW-0186">Copper</keyword>
<protein>
    <recommendedName>
        <fullName evidence="1">Superoxide dismutase [Cu-Zn]</fullName>
        <ecNumber evidence="1">1.15.1.1</ecNumber>
    </recommendedName>
</protein>
<comment type="function">
    <text evidence="1">Destroys radicals which are normally produced within the cells and which are toxic to biological systems.</text>
</comment>
<comment type="cofactor">
    <cofactor evidence="1">
        <name>Zn(2+)</name>
        <dbReference type="ChEBI" id="CHEBI:29105"/>
    </cofactor>
    <text evidence="1">Binds 1 zinc ion per subunit.</text>
</comment>
<comment type="caution">
    <text evidence="4">The sequence shown here is derived from an EMBL/GenBank/DDBJ whole genome shotgun (WGS) entry which is preliminary data.</text>
</comment>
<dbReference type="CDD" id="cd00305">
    <property type="entry name" value="Cu-Zn_Superoxide_Dismutase"/>
    <property type="match status" value="1"/>
</dbReference>
<dbReference type="GO" id="GO:0004784">
    <property type="term" value="F:superoxide dismutase activity"/>
    <property type="evidence" value="ECO:0007669"/>
    <property type="project" value="UniProtKB-EC"/>
</dbReference>
<dbReference type="InterPro" id="IPR001424">
    <property type="entry name" value="SOD_Cu_Zn_dom"/>
</dbReference>
<keyword evidence="2" id="KW-0732">Signal</keyword>
<dbReference type="InterPro" id="IPR024134">
    <property type="entry name" value="SOD_Cu/Zn_/chaperone"/>
</dbReference>
<keyword evidence="5" id="KW-1185">Reference proteome</keyword>
<accession>A0A7J6MXH3</accession>
<evidence type="ECO:0000259" key="3">
    <source>
        <dbReference type="Pfam" id="PF00080"/>
    </source>
</evidence>
<evidence type="ECO:0000313" key="5">
    <source>
        <dbReference type="Proteomes" id="UP000591131"/>
    </source>
</evidence>
<evidence type="ECO:0000256" key="1">
    <source>
        <dbReference type="RuleBase" id="RU000393"/>
    </source>
</evidence>
<dbReference type="Proteomes" id="UP000591131">
    <property type="component" value="Unassembled WGS sequence"/>
</dbReference>
<dbReference type="GO" id="GO:0005507">
    <property type="term" value="F:copper ion binding"/>
    <property type="evidence" value="ECO:0007669"/>
    <property type="project" value="InterPro"/>
</dbReference>
<comment type="similarity">
    <text evidence="1">Belongs to the Cu-Zn superoxide dismutase family.</text>
</comment>
<dbReference type="OrthoDB" id="427596at2759"/>
<dbReference type="PANTHER" id="PTHR10003">
    <property type="entry name" value="SUPEROXIDE DISMUTASE CU-ZN -RELATED"/>
    <property type="match status" value="1"/>
</dbReference>
<keyword evidence="1" id="KW-0560">Oxidoreductase</keyword>
<dbReference type="SUPFAM" id="SSF49329">
    <property type="entry name" value="Cu,Zn superoxide dismutase-like"/>
    <property type="match status" value="1"/>
</dbReference>
<dbReference type="EC" id="1.15.1.1" evidence="1"/>
<evidence type="ECO:0000256" key="2">
    <source>
        <dbReference type="SAM" id="SignalP"/>
    </source>
</evidence>
<feature type="domain" description="Superoxide dismutase copper/zinc binding" evidence="3">
    <location>
        <begin position="117"/>
        <end position="252"/>
    </location>
</feature>
<evidence type="ECO:0000313" key="4">
    <source>
        <dbReference type="EMBL" id="KAF4676114.1"/>
    </source>
</evidence>
<proteinExistence type="inferred from homology"/>
<comment type="catalytic activity">
    <reaction evidence="1">
        <text>2 superoxide + 2 H(+) = H2O2 + O2</text>
        <dbReference type="Rhea" id="RHEA:20696"/>
        <dbReference type="ChEBI" id="CHEBI:15378"/>
        <dbReference type="ChEBI" id="CHEBI:15379"/>
        <dbReference type="ChEBI" id="CHEBI:16240"/>
        <dbReference type="ChEBI" id="CHEBI:18421"/>
        <dbReference type="EC" id="1.15.1.1"/>
    </reaction>
</comment>
<keyword evidence="1" id="KW-0862">Zinc</keyword>
<reference evidence="4 5" key="1">
    <citation type="submission" date="2020-04" db="EMBL/GenBank/DDBJ databases">
        <title>Perkinsus chesapeaki whole genome sequence.</title>
        <authorList>
            <person name="Bogema D.R."/>
        </authorList>
    </citation>
    <scope>NUCLEOTIDE SEQUENCE [LARGE SCALE GENOMIC DNA]</scope>
    <source>
        <strain evidence="4">ATCC PRA-425</strain>
    </source>
</reference>
<feature type="signal peptide" evidence="2">
    <location>
        <begin position="1"/>
        <end position="21"/>
    </location>
</feature>
<dbReference type="PRINTS" id="PR00068">
    <property type="entry name" value="CUZNDISMTASE"/>
</dbReference>
<gene>
    <name evidence="4" type="primary">SOD1_7</name>
    <name evidence="4" type="ORF">FOL47_006722</name>
</gene>
<dbReference type="EMBL" id="JAAPAO010000038">
    <property type="protein sequence ID" value="KAF4676114.1"/>
    <property type="molecule type" value="Genomic_DNA"/>
</dbReference>
<keyword evidence="1" id="KW-0479">Metal-binding</keyword>
<dbReference type="Gene3D" id="2.60.40.200">
    <property type="entry name" value="Superoxide dismutase, copper/zinc binding domain"/>
    <property type="match status" value="1"/>
</dbReference>
<dbReference type="PROSITE" id="PS00332">
    <property type="entry name" value="SOD_CU_ZN_2"/>
    <property type="match status" value="1"/>
</dbReference>